<dbReference type="SUPFAM" id="SSF53335">
    <property type="entry name" value="S-adenosyl-L-methionine-dependent methyltransferases"/>
    <property type="match status" value="1"/>
</dbReference>
<keyword evidence="8" id="KW-1185">Reference proteome</keyword>
<comment type="pathway">
    <text evidence="1">Lipid metabolism.</text>
</comment>
<dbReference type="InterPro" id="IPR029063">
    <property type="entry name" value="SAM-dependent_MTases_sf"/>
</dbReference>
<dbReference type="GeneID" id="60421664"/>
<dbReference type="Gene3D" id="3.40.50.150">
    <property type="entry name" value="Vaccinia Virus protein VP39"/>
    <property type="match status" value="1"/>
</dbReference>
<proteinExistence type="predicted"/>
<keyword evidence="3 7" id="KW-0808">Transferase</keyword>
<dbReference type="OrthoDB" id="8915at2157"/>
<evidence type="ECO:0000313" key="7">
    <source>
        <dbReference type="EMBL" id="ALI35843.1"/>
    </source>
</evidence>
<evidence type="ECO:0000256" key="3">
    <source>
        <dbReference type="ARBA" id="ARBA00022679"/>
    </source>
</evidence>
<dbReference type="KEGG" id="taa:NMY3_01640"/>
<comment type="pathway">
    <text evidence="4">Phospholipid metabolism.</text>
</comment>
<dbReference type="InterPro" id="IPR041698">
    <property type="entry name" value="Methyltransf_25"/>
</dbReference>
<dbReference type="CDD" id="cd02440">
    <property type="entry name" value="AdoMet_MTases"/>
    <property type="match status" value="1"/>
</dbReference>
<protein>
    <submittedName>
        <fullName evidence="7">Ubiquinone/menaquinone biosynthesis C-methyltransferase UbiE</fullName>
        <ecNumber evidence="7">2.1.1.163</ecNumber>
    </submittedName>
</protein>
<dbReference type="Pfam" id="PF13649">
    <property type="entry name" value="Methyltransf_25"/>
    <property type="match status" value="1"/>
</dbReference>
<evidence type="ECO:0000256" key="4">
    <source>
        <dbReference type="ARBA" id="ARBA00025707"/>
    </source>
</evidence>
<keyword evidence="7" id="KW-0830">Ubiquinone</keyword>
<evidence type="ECO:0000256" key="5">
    <source>
        <dbReference type="ARBA" id="ARBA00047622"/>
    </source>
</evidence>
<sequence>MPNSGAGHLRQDQRQDWESVAAGWQKWFRTFEKGAYKMSDRLIELAKIKPGNKVLDIATGIGEPAITVAKRVGTSGHVLATDISSQMLSIARNRAIAEHLEGIIDFKEGDAATIDLPELRFDSALCRLGLMFLDDLDSGLVNINKSLVNGGRFAASVWATSEKVPQLALAMNTVRKELNISSPPPLGTPGPFSLSDENILNESFVRCGFKVIEIERINIGFEFDSALEYTNFTKDIAAPVLKMLNDQTIDRKEKIWEAVTEEATKYVKNNTGSVVLDNEAICIVGVKQ</sequence>
<dbReference type="AlphaFoldDB" id="A0A654LZT6"/>
<organism evidence="7 8">
    <name type="scientific">Candidatus Nitrosocosmicus oleophilus</name>
    <dbReference type="NCBI Taxonomy" id="1353260"/>
    <lineage>
        <taxon>Archaea</taxon>
        <taxon>Nitrososphaerota</taxon>
        <taxon>Nitrososphaeria</taxon>
        <taxon>Nitrososphaerales</taxon>
        <taxon>Nitrososphaeraceae</taxon>
        <taxon>Candidatus Nitrosocosmicus</taxon>
    </lineage>
</organism>
<reference evidence="8" key="1">
    <citation type="submission" date="2015-10" db="EMBL/GenBank/DDBJ databases">
        <title>Niche specialization of a soil ammonia-oxidizing archaeon, Candidatus Nitrosocosmicus oleophilus.</title>
        <authorList>
            <person name="Jung M.-Y."/>
            <person name="Rhee S.-K."/>
        </authorList>
    </citation>
    <scope>NUCLEOTIDE SEQUENCE [LARGE SCALE GENOMIC DNA]</scope>
    <source>
        <strain evidence="8">MY3</strain>
    </source>
</reference>
<evidence type="ECO:0000256" key="1">
    <source>
        <dbReference type="ARBA" id="ARBA00005189"/>
    </source>
</evidence>
<keyword evidence="2 7" id="KW-0489">Methyltransferase</keyword>
<name>A0A654LZT6_9ARCH</name>
<comment type="catalytic activity">
    <reaction evidence="5">
        <text>phosphoethanolamine + S-adenosyl-L-methionine = N-methylethanolamine phosphate + S-adenosyl-L-homocysteine + H(+)</text>
        <dbReference type="Rhea" id="RHEA:20365"/>
        <dbReference type="ChEBI" id="CHEBI:15378"/>
        <dbReference type="ChEBI" id="CHEBI:57781"/>
        <dbReference type="ChEBI" id="CHEBI:57856"/>
        <dbReference type="ChEBI" id="CHEBI:58190"/>
        <dbReference type="ChEBI" id="CHEBI:59789"/>
        <dbReference type="EC" id="2.1.1.103"/>
    </reaction>
    <physiologicalReaction direction="left-to-right" evidence="5">
        <dbReference type="Rhea" id="RHEA:20366"/>
    </physiologicalReaction>
</comment>
<dbReference type="EC" id="2.1.1.163" evidence="7"/>
<evidence type="ECO:0000259" key="6">
    <source>
        <dbReference type="Pfam" id="PF13649"/>
    </source>
</evidence>
<dbReference type="PANTHER" id="PTHR44307:SF2">
    <property type="entry name" value="PHOSPHOETHANOLAMINE METHYLTRANSFERASE ISOFORM X1"/>
    <property type="match status" value="1"/>
</dbReference>
<dbReference type="RefSeq" id="WP_196818226.1">
    <property type="nucleotide sequence ID" value="NZ_CP012850.1"/>
</dbReference>
<dbReference type="GO" id="GO:0032259">
    <property type="term" value="P:methylation"/>
    <property type="evidence" value="ECO:0007669"/>
    <property type="project" value="UniProtKB-KW"/>
</dbReference>
<feature type="domain" description="Methyltransferase" evidence="6">
    <location>
        <begin position="54"/>
        <end position="151"/>
    </location>
</feature>
<dbReference type="Proteomes" id="UP000058925">
    <property type="component" value="Chromosome"/>
</dbReference>
<evidence type="ECO:0000256" key="2">
    <source>
        <dbReference type="ARBA" id="ARBA00022603"/>
    </source>
</evidence>
<dbReference type="GO" id="GO:0043770">
    <property type="term" value="F:demethylmenaquinone methyltransferase activity"/>
    <property type="evidence" value="ECO:0007669"/>
    <property type="project" value="UniProtKB-EC"/>
</dbReference>
<dbReference type="EMBL" id="CP012850">
    <property type="protein sequence ID" value="ALI35843.1"/>
    <property type="molecule type" value="Genomic_DNA"/>
</dbReference>
<evidence type="ECO:0000313" key="8">
    <source>
        <dbReference type="Proteomes" id="UP000058925"/>
    </source>
</evidence>
<dbReference type="GO" id="GO:0000234">
    <property type="term" value="F:phosphoethanolamine N-methyltransferase activity"/>
    <property type="evidence" value="ECO:0007669"/>
    <property type="project" value="UniProtKB-EC"/>
</dbReference>
<accession>A0A654LZT6</accession>
<gene>
    <name evidence="7" type="primary">ubiE_1</name>
    <name evidence="7" type="ORF">NMY3_01640</name>
</gene>
<dbReference type="PANTHER" id="PTHR44307">
    <property type="entry name" value="PHOSPHOETHANOLAMINE METHYLTRANSFERASE"/>
    <property type="match status" value="1"/>
</dbReference>